<dbReference type="Pfam" id="PF17785">
    <property type="entry name" value="PUA_3"/>
    <property type="match status" value="1"/>
</dbReference>
<name>A0A1F6GG18_9PROT</name>
<evidence type="ECO:0000256" key="8">
    <source>
        <dbReference type="ARBA" id="ARBA00038091"/>
    </source>
</evidence>
<dbReference type="Gene3D" id="3.40.50.150">
    <property type="entry name" value="Vaccinia Virus protein VP39"/>
    <property type="match status" value="1"/>
</dbReference>
<dbReference type="Pfam" id="PF10672">
    <property type="entry name" value="Methyltrans_SAM"/>
    <property type="match status" value="1"/>
</dbReference>
<dbReference type="AlphaFoldDB" id="A0A1F6GG18"/>
<dbReference type="SMART" id="SM00359">
    <property type="entry name" value="PUA"/>
    <property type="match status" value="1"/>
</dbReference>
<evidence type="ECO:0000256" key="1">
    <source>
        <dbReference type="ARBA" id="ARBA00004496"/>
    </source>
</evidence>
<dbReference type="PANTHER" id="PTHR42873:SF1">
    <property type="entry name" value="S-ADENOSYLMETHIONINE-DEPENDENT METHYLTRANSFERASE DOMAIN-CONTAINING PROTEIN"/>
    <property type="match status" value="1"/>
</dbReference>
<dbReference type="CDD" id="cd21153">
    <property type="entry name" value="PUA_RlmI"/>
    <property type="match status" value="1"/>
</dbReference>
<keyword evidence="6" id="KW-0949">S-adenosyl-L-methionine</keyword>
<evidence type="ECO:0000313" key="10">
    <source>
        <dbReference type="EMBL" id="OGG97043.1"/>
    </source>
</evidence>
<dbReference type="EMBL" id="MFNE01000006">
    <property type="protein sequence ID" value="OGG97043.1"/>
    <property type="molecule type" value="Genomic_DNA"/>
</dbReference>
<dbReference type="GO" id="GO:0005737">
    <property type="term" value="C:cytoplasm"/>
    <property type="evidence" value="ECO:0007669"/>
    <property type="project" value="UniProtKB-SubCell"/>
</dbReference>
<dbReference type="GO" id="GO:0032259">
    <property type="term" value="P:methylation"/>
    <property type="evidence" value="ECO:0007669"/>
    <property type="project" value="UniProtKB-KW"/>
</dbReference>
<dbReference type="Gene3D" id="2.30.130.10">
    <property type="entry name" value="PUA domain"/>
    <property type="match status" value="1"/>
</dbReference>
<evidence type="ECO:0000256" key="6">
    <source>
        <dbReference type="ARBA" id="ARBA00022691"/>
    </source>
</evidence>
<comment type="caution">
    <text evidence="10">The sequence shown here is derived from an EMBL/GenBank/DDBJ whole genome shotgun (WGS) entry which is preliminary data.</text>
</comment>
<keyword evidence="5 10" id="KW-0808">Transferase</keyword>
<dbReference type="Proteomes" id="UP000178449">
    <property type="component" value="Unassembled WGS sequence"/>
</dbReference>
<dbReference type="PANTHER" id="PTHR42873">
    <property type="entry name" value="RIBOSOMAL RNA LARGE SUBUNIT METHYLTRANSFERASE"/>
    <property type="match status" value="1"/>
</dbReference>
<dbReference type="SUPFAM" id="SSF88697">
    <property type="entry name" value="PUA domain-like"/>
    <property type="match status" value="1"/>
</dbReference>
<dbReference type="InterPro" id="IPR019614">
    <property type="entry name" value="SAM-dep_methyl-trfase"/>
</dbReference>
<dbReference type="GO" id="GO:0006364">
    <property type="term" value="P:rRNA processing"/>
    <property type="evidence" value="ECO:0007669"/>
    <property type="project" value="UniProtKB-KW"/>
</dbReference>
<keyword evidence="3" id="KW-0698">rRNA processing</keyword>
<accession>A0A1F6GG18</accession>
<evidence type="ECO:0000256" key="5">
    <source>
        <dbReference type="ARBA" id="ARBA00022679"/>
    </source>
</evidence>
<dbReference type="InterPro" id="IPR036974">
    <property type="entry name" value="PUA_sf"/>
</dbReference>
<evidence type="ECO:0000256" key="4">
    <source>
        <dbReference type="ARBA" id="ARBA00022603"/>
    </source>
</evidence>
<protein>
    <submittedName>
        <fullName evidence="10">23S rRNA methyltransferase</fullName>
    </submittedName>
</protein>
<reference evidence="10 11" key="1">
    <citation type="journal article" date="2016" name="Nat. Commun.">
        <title>Thousands of microbial genomes shed light on interconnected biogeochemical processes in an aquifer system.</title>
        <authorList>
            <person name="Anantharaman K."/>
            <person name="Brown C.T."/>
            <person name="Hug L.A."/>
            <person name="Sharon I."/>
            <person name="Castelle C.J."/>
            <person name="Probst A.J."/>
            <person name="Thomas B.C."/>
            <person name="Singh A."/>
            <person name="Wilkins M.J."/>
            <person name="Karaoz U."/>
            <person name="Brodie E.L."/>
            <person name="Williams K.H."/>
            <person name="Hubbard S.S."/>
            <person name="Banfield J.F."/>
        </authorList>
    </citation>
    <scope>NUCLEOTIDE SEQUENCE [LARGE SCALE GENOMIC DNA]</scope>
</reference>
<proteinExistence type="inferred from homology"/>
<keyword evidence="4 10" id="KW-0489">Methyltransferase</keyword>
<dbReference type="InterPro" id="IPR029063">
    <property type="entry name" value="SAM-dependent_MTases_sf"/>
</dbReference>
<dbReference type="Gene3D" id="3.30.750.80">
    <property type="entry name" value="RNA methyltransferase domain (HRMD) like"/>
    <property type="match status" value="1"/>
</dbReference>
<feature type="domain" description="PUA" evidence="9">
    <location>
        <begin position="3"/>
        <end position="88"/>
    </location>
</feature>
<keyword evidence="7" id="KW-0694">RNA-binding</keyword>
<dbReference type="InterPro" id="IPR015947">
    <property type="entry name" value="PUA-like_sf"/>
</dbReference>
<gene>
    <name evidence="10" type="ORF">A2527_03015</name>
</gene>
<evidence type="ECO:0000313" key="11">
    <source>
        <dbReference type="Proteomes" id="UP000178449"/>
    </source>
</evidence>
<dbReference type="PROSITE" id="PS50890">
    <property type="entry name" value="PUA"/>
    <property type="match status" value="1"/>
</dbReference>
<comment type="similarity">
    <text evidence="8">Belongs to the methyltransferase superfamily. RlmI family.</text>
</comment>
<evidence type="ECO:0000256" key="2">
    <source>
        <dbReference type="ARBA" id="ARBA00022490"/>
    </source>
</evidence>
<sequence length="397" mass="43383">MGKKLLIKKGREKSLLRQHPWVFSGALASVEGEVKPGETCGLFGYAGQFLGRAAYSPASQIVARVWSFDPKEEIDEDFFRRRLVRALKHRERLWNGTLPVCFRLVNAENDGLPGVVIDRYGEYFSCQFLSYGAEAFKDLIVKILGELMPAKGIIERSDVKVRSKEGLEPVKGILAGTPPDGPVVLEIEGLRMAVDLLEGHKTGAYLDQRENWPLVASEAKGKSVLNCFAYTGGFGLWALKAGASEVIQIESSLPAAALIQANLISNQLNAAQHEVKTTDVFTELRKFRDQGRQFDLIILDPPKFAESVSMVPKAARGYKDINLLALKLLNPGGMLFTFSCSGAVDPPLFQSILAGAAVDSGRSAHLIKRLGPAKDQAPNLAFPEGDYLKGLQIQVAD</sequence>
<dbReference type="InterPro" id="IPR002478">
    <property type="entry name" value="PUA"/>
</dbReference>
<dbReference type="GO" id="GO:0008168">
    <property type="term" value="F:methyltransferase activity"/>
    <property type="evidence" value="ECO:0007669"/>
    <property type="project" value="UniProtKB-KW"/>
</dbReference>
<dbReference type="SUPFAM" id="SSF53335">
    <property type="entry name" value="S-adenosyl-L-methionine-dependent methyltransferases"/>
    <property type="match status" value="1"/>
</dbReference>
<evidence type="ECO:0000256" key="7">
    <source>
        <dbReference type="ARBA" id="ARBA00022884"/>
    </source>
</evidence>
<comment type="subcellular location">
    <subcellularLocation>
        <location evidence="1">Cytoplasm</location>
    </subcellularLocation>
</comment>
<evidence type="ECO:0000259" key="9">
    <source>
        <dbReference type="SMART" id="SM00359"/>
    </source>
</evidence>
<evidence type="ECO:0000256" key="3">
    <source>
        <dbReference type="ARBA" id="ARBA00022552"/>
    </source>
</evidence>
<dbReference type="STRING" id="1817772.A2527_03015"/>
<keyword evidence="2" id="KW-0963">Cytoplasm</keyword>
<dbReference type="InterPro" id="IPR041532">
    <property type="entry name" value="RlmI-like_PUA"/>
</dbReference>
<organism evidence="10 11">
    <name type="scientific">Candidatus Lambdaproteobacteria bacterium RIFOXYD2_FULL_50_16</name>
    <dbReference type="NCBI Taxonomy" id="1817772"/>
    <lineage>
        <taxon>Bacteria</taxon>
        <taxon>Pseudomonadati</taxon>
        <taxon>Pseudomonadota</taxon>
        <taxon>Candidatus Lambdaproteobacteria</taxon>
    </lineage>
</organism>
<dbReference type="CDD" id="cd02440">
    <property type="entry name" value="AdoMet_MTases"/>
    <property type="match status" value="1"/>
</dbReference>
<dbReference type="GO" id="GO:0003723">
    <property type="term" value="F:RNA binding"/>
    <property type="evidence" value="ECO:0007669"/>
    <property type="project" value="UniProtKB-KW"/>
</dbReference>
<dbReference type="CDD" id="cd11572">
    <property type="entry name" value="RlmI_M_like"/>
    <property type="match status" value="1"/>
</dbReference>